<reference evidence="3 4" key="1">
    <citation type="submission" date="2020-09" db="EMBL/GenBank/DDBJ databases">
        <title>Biosynthesis of the nuclear factor of activated T cells inhibitor NFAT-133 and its congeners in Streptomyces pactum.</title>
        <authorList>
            <person name="Zhou W."/>
            <person name="Posri P."/>
            <person name="Abugrain M.E."/>
            <person name="Weisberg A.J."/>
            <person name="Chang J.H."/>
            <person name="Mahmud T."/>
        </authorList>
    </citation>
    <scope>NUCLEOTIDE SEQUENCE [LARGE SCALE GENOMIC DNA]</scope>
    <source>
        <strain evidence="3 4">ATCC 27456</strain>
    </source>
</reference>
<name>A0ABS0NLJ5_9ACTN</name>
<evidence type="ECO:0000313" key="3">
    <source>
        <dbReference type="EMBL" id="MBH5336016.1"/>
    </source>
</evidence>
<feature type="region of interest" description="Disordered" evidence="1">
    <location>
        <begin position="1"/>
        <end position="28"/>
    </location>
</feature>
<keyword evidence="2" id="KW-0472">Membrane</keyword>
<evidence type="ECO:0000313" key="4">
    <source>
        <dbReference type="Proteomes" id="UP000807371"/>
    </source>
</evidence>
<comment type="caution">
    <text evidence="3">The sequence shown here is derived from an EMBL/GenBank/DDBJ whole genome shotgun (WGS) entry which is preliminary data.</text>
</comment>
<keyword evidence="4" id="KW-1185">Reference proteome</keyword>
<gene>
    <name evidence="3" type="ORF">IHE55_14955</name>
</gene>
<keyword evidence="2" id="KW-1133">Transmembrane helix</keyword>
<evidence type="ECO:0000256" key="2">
    <source>
        <dbReference type="SAM" id="Phobius"/>
    </source>
</evidence>
<feature type="transmembrane region" description="Helical" evidence="2">
    <location>
        <begin position="58"/>
        <end position="80"/>
    </location>
</feature>
<dbReference type="RefSeq" id="WP_197989486.1">
    <property type="nucleotide sequence ID" value="NZ_JACYXC010000001.1"/>
</dbReference>
<accession>A0ABS0NLJ5</accession>
<dbReference type="Proteomes" id="UP000807371">
    <property type="component" value="Unassembled WGS sequence"/>
</dbReference>
<evidence type="ECO:0000256" key="1">
    <source>
        <dbReference type="SAM" id="MobiDB-lite"/>
    </source>
</evidence>
<sequence>MESARRTVSARVADGPSAAPATPPPYANDRTAALLTEQAARRAAEEARSERAEPPAPFLRVLPLGTGMVVTGVVLALIALRLRRS</sequence>
<organism evidence="3 4">
    <name type="scientific">Streptomyces pactum</name>
    <dbReference type="NCBI Taxonomy" id="68249"/>
    <lineage>
        <taxon>Bacteria</taxon>
        <taxon>Bacillati</taxon>
        <taxon>Actinomycetota</taxon>
        <taxon>Actinomycetes</taxon>
        <taxon>Kitasatosporales</taxon>
        <taxon>Streptomycetaceae</taxon>
        <taxon>Streptomyces</taxon>
    </lineage>
</organism>
<dbReference type="EMBL" id="JACYXC010000001">
    <property type="protein sequence ID" value="MBH5336016.1"/>
    <property type="molecule type" value="Genomic_DNA"/>
</dbReference>
<keyword evidence="2" id="KW-0812">Transmembrane</keyword>
<proteinExistence type="predicted"/>
<protein>
    <recommendedName>
        <fullName evidence="5">DUF3618 domain-containing protein</fullName>
    </recommendedName>
</protein>
<evidence type="ECO:0008006" key="5">
    <source>
        <dbReference type="Google" id="ProtNLM"/>
    </source>
</evidence>